<feature type="region of interest" description="Disordered" evidence="1">
    <location>
        <begin position="1"/>
        <end position="29"/>
    </location>
</feature>
<dbReference type="Proteomes" id="UP000058446">
    <property type="component" value="Chromosome"/>
</dbReference>
<evidence type="ECO:0000313" key="3">
    <source>
        <dbReference type="Proteomes" id="UP000058446"/>
    </source>
</evidence>
<organism evidence="2 3">
    <name type="scientific">Corynebacterium lactis RW2-5</name>
    <dbReference type="NCBI Taxonomy" id="1408189"/>
    <lineage>
        <taxon>Bacteria</taxon>
        <taxon>Bacillati</taxon>
        <taxon>Actinomycetota</taxon>
        <taxon>Actinomycetes</taxon>
        <taxon>Mycobacteriales</taxon>
        <taxon>Corynebacteriaceae</taxon>
        <taxon>Corynebacterium</taxon>
    </lineage>
</organism>
<name>A0A0K2H3K4_9CORY</name>
<dbReference type="AlphaFoldDB" id="A0A0K2H3K4"/>
<protein>
    <submittedName>
        <fullName evidence="2">Uncharacterized protein</fullName>
    </submittedName>
</protein>
<proteinExistence type="predicted"/>
<sequence>MPGGYSPGSLEGRSAILLSTSKETREKDADASELYRFASHELVHFYHQEDLAPESEGEGRAQDYPLQTRPRLLRQMIYHNLVQAVDNEGESDKFLRRAAYWHNQWKTEFPEEYKAVAWTDIAEGHARYVENLATIETKNITSEQRRDEEKKLIQRDTVFGAADVESYEIGYVAGILLDVKKPDWKEHFLRSNKTPADALLGEINPLEENPNPQVEKSVKEDLKATNDDLAKAIEPIDNAEADKTIPYLIVDTSKVKGSYGGKNFIRHRGKEITTGFFASYQSKGGSADFQDFSVITKENHIIVPLPKDTQVKNGRLNIENESMRIKNLEVTETRDNESRLVYRATAEN</sequence>
<reference evidence="2 3" key="1">
    <citation type="submission" date="2013-10" db="EMBL/GenBank/DDBJ databases">
        <title>Complete genome sequence of Corynebacterium lactis DSM 45799(T), isolated from raw cow milk.</title>
        <authorList>
            <person name="Ruckert C."/>
            <person name="Albersmeier A."/>
            <person name="Lipski A."/>
            <person name="Kalinowski J."/>
        </authorList>
    </citation>
    <scope>NUCLEOTIDE SEQUENCE [LARGE SCALE GENOMIC DNA]</scope>
    <source>
        <strain evidence="2 3">RW2-5</strain>
    </source>
</reference>
<keyword evidence="3" id="KW-1185">Reference proteome</keyword>
<dbReference type="EMBL" id="CP006841">
    <property type="protein sequence ID" value="ALA68528.1"/>
    <property type="molecule type" value="Genomic_DNA"/>
</dbReference>
<evidence type="ECO:0000256" key="1">
    <source>
        <dbReference type="SAM" id="MobiDB-lite"/>
    </source>
</evidence>
<evidence type="ECO:0000313" key="2">
    <source>
        <dbReference type="EMBL" id="ALA68528.1"/>
    </source>
</evidence>
<gene>
    <name evidence="2" type="ORF">CLAC_06740</name>
</gene>
<accession>A0A0K2H3K4</accession>
<dbReference type="KEGG" id="clw:CLAC_06740"/>
<dbReference type="PATRIC" id="fig|1408189.4.peg.1344"/>